<feature type="region of interest" description="Disordered" evidence="1">
    <location>
        <begin position="220"/>
        <end position="263"/>
    </location>
</feature>
<dbReference type="InterPro" id="IPR011009">
    <property type="entry name" value="Kinase-like_dom_sf"/>
</dbReference>
<evidence type="ECO:0000256" key="1">
    <source>
        <dbReference type="SAM" id="MobiDB-lite"/>
    </source>
</evidence>
<dbReference type="SMART" id="SM00220">
    <property type="entry name" value="S_TKc"/>
    <property type="match status" value="1"/>
</dbReference>
<dbReference type="Proteomes" id="UP000749293">
    <property type="component" value="Unassembled WGS sequence"/>
</dbReference>
<keyword evidence="4" id="KW-1185">Reference proteome</keyword>
<feature type="compositionally biased region" description="Basic and acidic residues" evidence="1">
    <location>
        <begin position="244"/>
        <end position="263"/>
    </location>
</feature>
<dbReference type="InterPro" id="IPR008271">
    <property type="entry name" value="Ser/Thr_kinase_AS"/>
</dbReference>
<protein>
    <submittedName>
        <fullName evidence="3">STYKc</fullName>
    </submittedName>
</protein>
<dbReference type="RefSeq" id="XP_035323647.1">
    <property type="nucleotide sequence ID" value="XM_035465810.1"/>
</dbReference>
<dbReference type="PROSITE" id="PS50011">
    <property type="entry name" value="PROTEIN_KINASE_DOM"/>
    <property type="match status" value="1"/>
</dbReference>
<sequence length="600" mass="66670">MAELAAETSVPTEEKTEPIPPSEIDMRLSGSARTHDSEHEHGHLIDDELVVPLDYLQLEEHHHSQNIRLLLRPLTKLHNAQTVSTDGDGNCQWLVLRAEVASSKEPEHKVLAVTQTSKDIKFSVRIPGDSIKGAQGPLLWCELYYDPQSDRVVFVNKSHDPIMLERAPPHLSCLDVPPEETRQVNPGLARSLKPGTWRIRVRNTPVYDFRILEKRPIAIHHRSSPPRITGADQSPGNASVKRARSADIDDDKRVKRRISGPDDDAKLDDGAVMFLPDRLVFPLPNGRDGGGEGGEGGRRIRELVPANSHALLDADKDETVAVTGVCELDKYTLTKHEPIAASQQSAVYTASHSKVPDSVITVKVLKTQMANGGDKPYMHERSVIRQADMWLRESQTQDGLEHGSIVKYYGGDARHLSLYMEHVDARDLTAVPLWRLSGWFQGGREDAVRILCDISDALSYLHGRNLVHNDIKPANLLYSPARGAVLCDFGLSTQTARPPLGGGTPYYLPPEFIGQKLRGPPADVWALGVTMLYVLRKIRLPDTRARPNDPRPLYWQIAAIHNANVPHKQYGNGQPAASQMRAWLVEVHDAKEALDTLNPL</sequence>
<name>A0A9P4YY38_9HYPO</name>
<dbReference type="EMBL" id="JAANYQ010000003">
    <property type="protein sequence ID" value="KAF4124995.1"/>
    <property type="molecule type" value="Genomic_DNA"/>
</dbReference>
<feature type="domain" description="Protein kinase" evidence="2">
    <location>
        <begin position="333"/>
        <end position="600"/>
    </location>
</feature>
<dbReference type="PANTHER" id="PTHR24359">
    <property type="entry name" value="SERINE/THREONINE-PROTEIN KINASE SBK1"/>
    <property type="match status" value="1"/>
</dbReference>
<dbReference type="GeneID" id="55970062"/>
<feature type="region of interest" description="Disordered" evidence="1">
    <location>
        <begin position="1"/>
        <end position="25"/>
    </location>
</feature>
<evidence type="ECO:0000313" key="4">
    <source>
        <dbReference type="Proteomes" id="UP000749293"/>
    </source>
</evidence>
<accession>A0A9P4YY38</accession>
<dbReference type="Pfam" id="PF00069">
    <property type="entry name" value="Pkinase"/>
    <property type="match status" value="1"/>
</dbReference>
<dbReference type="GO" id="GO:0004674">
    <property type="term" value="F:protein serine/threonine kinase activity"/>
    <property type="evidence" value="ECO:0007669"/>
    <property type="project" value="TreeGrafter"/>
</dbReference>
<dbReference type="AlphaFoldDB" id="A0A9P4YY38"/>
<gene>
    <name evidence="3" type="ORF">GMORB2_3834</name>
</gene>
<comment type="caution">
    <text evidence="3">The sequence shown here is derived from an EMBL/GenBank/DDBJ whole genome shotgun (WGS) entry which is preliminary data.</text>
</comment>
<dbReference type="OrthoDB" id="346907at2759"/>
<dbReference type="Gene3D" id="1.10.510.10">
    <property type="entry name" value="Transferase(Phosphotransferase) domain 1"/>
    <property type="match status" value="1"/>
</dbReference>
<dbReference type="GO" id="GO:0005524">
    <property type="term" value="F:ATP binding"/>
    <property type="evidence" value="ECO:0007669"/>
    <property type="project" value="InterPro"/>
</dbReference>
<dbReference type="PROSITE" id="PS00108">
    <property type="entry name" value="PROTEIN_KINASE_ST"/>
    <property type="match status" value="1"/>
</dbReference>
<dbReference type="PANTHER" id="PTHR24359:SF1">
    <property type="entry name" value="INHIBITOR OF NUCLEAR FACTOR KAPPA-B KINASE EPSILON SUBUNIT HOMOLOG 1-RELATED"/>
    <property type="match status" value="1"/>
</dbReference>
<evidence type="ECO:0000313" key="3">
    <source>
        <dbReference type="EMBL" id="KAF4124995.1"/>
    </source>
</evidence>
<reference evidence="3" key="1">
    <citation type="submission" date="2020-03" db="EMBL/GenBank/DDBJ databases">
        <title>Site-based positive gene gene selection in Geosmithia morbida across the United States reveals a broad range of putative effectors and factors for local host and environmental adapation.</title>
        <authorList>
            <person name="Onufrak A."/>
            <person name="Murdoch R.W."/>
            <person name="Gazis R."/>
            <person name="Huff M."/>
            <person name="Staton M."/>
            <person name="Klingeman W."/>
            <person name="Hadziabdic D."/>
        </authorList>
    </citation>
    <scope>NUCLEOTIDE SEQUENCE</scope>
    <source>
        <strain evidence="3">1262</strain>
    </source>
</reference>
<evidence type="ECO:0000259" key="2">
    <source>
        <dbReference type="PROSITE" id="PS50011"/>
    </source>
</evidence>
<proteinExistence type="predicted"/>
<dbReference type="SUPFAM" id="SSF56112">
    <property type="entry name" value="Protein kinase-like (PK-like)"/>
    <property type="match status" value="1"/>
</dbReference>
<dbReference type="InterPro" id="IPR000719">
    <property type="entry name" value="Prot_kinase_dom"/>
</dbReference>
<organism evidence="3 4">
    <name type="scientific">Geosmithia morbida</name>
    <dbReference type="NCBI Taxonomy" id="1094350"/>
    <lineage>
        <taxon>Eukaryota</taxon>
        <taxon>Fungi</taxon>
        <taxon>Dikarya</taxon>
        <taxon>Ascomycota</taxon>
        <taxon>Pezizomycotina</taxon>
        <taxon>Sordariomycetes</taxon>
        <taxon>Hypocreomycetidae</taxon>
        <taxon>Hypocreales</taxon>
        <taxon>Bionectriaceae</taxon>
        <taxon>Geosmithia</taxon>
    </lineage>
</organism>